<sequence>IQKKKEVSRGTRYRTAPYILKLSIHEKVRSAICPKSVFSPIHLVEKLGKAFIDVPKFVLRHGTKSQNSTHPDSSSPTRGISSFISSLDARCNVGRSFVVPLASHRGLKLESEDCVLDFKLEFTRKKA</sequence>
<reference evidence="1 2" key="1">
    <citation type="journal article" date="2019" name="Sci. Rep.">
        <title>Orb-weaving spider Araneus ventricosus genome elucidates the spidroin gene catalogue.</title>
        <authorList>
            <person name="Kono N."/>
            <person name="Nakamura H."/>
            <person name="Ohtoshi R."/>
            <person name="Moran D.A.P."/>
            <person name="Shinohara A."/>
            <person name="Yoshida Y."/>
            <person name="Fujiwara M."/>
            <person name="Mori M."/>
            <person name="Tomita M."/>
            <person name="Arakawa K."/>
        </authorList>
    </citation>
    <scope>NUCLEOTIDE SEQUENCE [LARGE SCALE GENOMIC DNA]</scope>
</reference>
<protein>
    <submittedName>
        <fullName evidence="1">Uncharacterized protein</fullName>
    </submittedName>
</protein>
<gene>
    <name evidence="1" type="ORF">AVEN_57603_1</name>
</gene>
<feature type="non-terminal residue" evidence="1">
    <location>
        <position position="1"/>
    </location>
</feature>
<proteinExistence type="predicted"/>
<dbReference type="AlphaFoldDB" id="A0A4Y2WPA9"/>
<accession>A0A4Y2WPA9</accession>
<evidence type="ECO:0000313" key="1">
    <source>
        <dbReference type="EMBL" id="GBO38911.1"/>
    </source>
</evidence>
<keyword evidence="2" id="KW-1185">Reference proteome</keyword>
<name>A0A4Y2WPA9_ARAVE</name>
<dbReference type="EMBL" id="BGPR01063757">
    <property type="protein sequence ID" value="GBO38911.1"/>
    <property type="molecule type" value="Genomic_DNA"/>
</dbReference>
<dbReference type="Proteomes" id="UP000499080">
    <property type="component" value="Unassembled WGS sequence"/>
</dbReference>
<evidence type="ECO:0000313" key="2">
    <source>
        <dbReference type="Proteomes" id="UP000499080"/>
    </source>
</evidence>
<comment type="caution">
    <text evidence="1">The sequence shown here is derived from an EMBL/GenBank/DDBJ whole genome shotgun (WGS) entry which is preliminary data.</text>
</comment>
<organism evidence="1 2">
    <name type="scientific">Araneus ventricosus</name>
    <name type="common">Orbweaver spider</name>
    <name type="synonym">Epeira ventricosa</name>
    <dbReference type="NCBI Taxonomy" id="182803"/>
    <lineage>
        <taxon>Eukaryota</taxon>
        <taxon>Metazoa</taxon>
        <taxon>Ecdysozoa</taxon>
        <taxon>Arthropoda</taxon>
        <taxon>Chelicerata</taxon>
        <taxon>Arachnida</taxon>
        <taxon>Araneae</taxon>
        <taxon>Araneomorphae</taxon>
        <taxon>Entelegynae</taxon>
        <taxon>Araneoidea</taxon>
        <taxon>Araneidae</taxon>
        <taxon>Araneus</taxon>
    </lineage>
</organism>